<evidence type="ECO:0000313" key="1">
    <source>
        <dbReference type="EMBL" id="KAB2927125.1"/>
    </source>
</evidence>
<reference evidence="1 2" key="1">
    <citation type="submission" date="2019-10" db="EMBL/GenBank/DDBJ databases">
        <title>Extracellular Electron Transfer in a Candidatus Methanoperedens spp. Enrichment Culture.</title>
        <authorList>
            <person name="Berger S."/>
            <person name="Rangel Shaw D."/>
            <person name="Berben T."/>
            <person name="In 'T Zandt M."/>
            <person name="Frank J."/>
            <person name="Reimann J."/>
            <person name="Jetten M.S.M."/>
            <person name="Welte C.U."/>
        </authorList>
    </citation>
    <scope>NUCLEOTIDE SEQUENCE [LARGE SCALE GENOMIC DNA]</scope>
    <source>
        <strain evidence="1">SB12</strain>
    </source>
</reference>
<dbReference type="EMBL" id="WBUI01000087">
    <property type="protein sequence ID" value="KAB2927125.1"/>
    <property type="molecule type" value="Genomic_DNA"/>
</dbReference>
<dbReference type="InterPro" id="IPR021295">
    <property type="entry name" value="DUF2867"/>
</dbReference>
<name>A0A833GW48_9LEPT</name>
<dbReference type="AlphaFoldDB" id="A0A833GW48"/>
<dbReference type="Pfam" id="PF11066">
    <property type="entry name" value="DUF2867"/>
    <property type="match status" value="1"/>
</dbReference>
<gene>
    <name evidence="1" type="ORF">F9K24_22805</name>
</gene>
<dbReference type="Proteomes" id="UP000460298">
    <property type="component" value="Unassembled WGS sequence"/>
</dbReference>
<protein>
    <submittedName>
        <fullName evidence="1">DUF2867 domain-containing protein</fullName>
    </submittedName>
</protein>
<organism evidence="1 2">
    <name type="scientific">Leptonema illini</name>
    <dbReference type="NCBI Taxonomy" id="183"/>
    <lineage>
        <taxon>Bacteria</taxon>
        <taxon>Pseudomonadati</taxon>
        <taxon>Spirochaetota</taxon>
        <taxon>Spirochaetia</taxon>
        <taxon>Leptospirales</taxon>
        <taxon>Leptospiraceae</taxon>
        <taxon>Leptonema</taxon>
    </lineage>
</organism>
<accession>A0A833GW48</accession>
<sequence length="176" mass="20116">VVSRWCDSSALQACDIRDHDDPARAVLRDVRVIPFARGEKPQDVFQCACRLGGEFGWSRYTVLWRLRGLLDKLAGGYGLNRGRRAADSLRVGDALDFWKVADIREDKRLLLYAQMKLPGQAWLEFDVQPQQLVQTAHFLPRGLLGRLYWYSVLPLHNLVFQDLAEAVVRGARKPQL</sequence>
<comment type="caution">
    <text evidence="1">The sequence shown here is derived from an EMBL/GenBank/DDBJ whole genome shotgun (WGS) entry which is preliminary data.</text>
</comment>
<feature type="non-terminal residue" evidence="1">
    <location>
        <position position="1"/>
    </location>
</feature>
<proteinExistence type="predicted"/>
<evidence type="ECO:0000313" key="2">
    <source>
        <dbReference type="Proteomes" id="UP000460298"/>
    </source>
</evidence>